<dbReference type="InterPro" id="IPR027417">
    <property type="entry name" value="P-loop_NTPase"/>
</dbReference>
<dbReference type="AlphaFoldDB" id="A0A382JW89"/>
<accession>A0A382JW89</accession>
<dbReference type="SUPFAM" id="SSF52540">
    <property type="entry name" value="P-loop containing nucleoside triphosphate hydrolases"/>
    <property type="match status" value="1"/>
</dbReference>
<protein>
    <recommendedName>
        <fullName evidence="3">DNA sulfur modification protein DndD</fullName>
    </recommendedName>
</protein>
<dbReference type="EMBL" id="UINC01076042">
    <property type="protein sequence ID" value="SVC14821.1"/>
    <property type="molecule type" value="Genomic_DNA"/>
</dbReference>
<dbReference type="Gene3D" id="3.40.50.300">
    <property type="entry name" value="P-loop containing nucleotide triphosphate hydrolases"/>
    <property type="match status" value="1"/>
</dbReference>
<gene>
    <name evidence="2" type="ORF">METZ01_LOCUS267675</name>
</gene>
<evidence type="ECO:0000256" key="1">
    <source>
        <dbReference type="SAM" id="Coils"/>
    </source>
</evidence>
<dbReference type="NCBIfam" id="TIGR03185">
    <property type="entry name" value="DNA_S_dndD"/>
    <property type="match status" value="1"/>
</dbReference>
<organism evidence="2">
    <name type="scientific">marine metagenome</name>
    <dbReference type="NCBI Taxonomy" id="408172"/>
    <lineage>
        <taxon>unclassified sequences</taxon>
        <taxon>metagenomes</taxon>
        <taxon>ecological metagenomes</taxon>
    </lineage>
</organism>
<name>A0A382JW89_9ZZZZ</name>
<dbReference type="InterPro" id="IPR017599">
    <property type="entry name" value="DNA_S_DndD"/>
</dbReference>
<evidence type="ECO:0008006" key="3">
    <source>
        <dbReference type="Google" id="ProtNLM"/>
    </source>
</evidence>
<reference evidence="2" key="1">
    <citation type="submission" date="2018-05" db="EMBL/GenBank/DDBJ databases">
        <authorList>
            <person name="Lanie J.A."/>
            <person name="Ng W.-L."/>
            <person name="Kazmierczak K.M."/>
            <person name="Andrzejewski T.M."/>
            <person name="Davidsen T.M."/>
            <person name="Wayne K.J."/>
            <person name="Tettelin H."/>
            <person name="Glass J.I."/>
            <person name="Rusch D."/>
            <person name="Podicherti R."/>
            <person name="Tsui H.-C.T."/>
            <person name="Winkler M.E."/>
        </authorList>
    </citation>
    <scope>NUCLEOTIDE SEQUENCE</scope>
</reference>
<keyword evidence="1" id="KW-0175">Coiled coil</keyword>
<feature type="coiled-coil region" evidence="1">
    <location>
        <begin position="165"/>
        <end position="213"/>
    </location>
</feature>
<proteinExistence type="predicted"/>
<feature type="non-terminal residue" evidence="2">
    <location>
        <position position="1"/>
    </location>
</feature>
<sequence>YANREKLKKEELRLKKEKIEIESHLLSLSSGTLPLIIVEEELKEIEELAHHENAIRNAKTLLDSIEIRDKTLLKVLKKEKILDSSYNAINKHLEKDRNKNLELSHEPLLIDATENLPHQVEHLYKDVFPPLKKQAHGFVKKIFKLEESLANTENEILRVPSDEKINSLQKELDIASKNHQKKLEELENLRAQKKNLQRQKVHLENKQDSVGEDYLNITFDEDDRLRIIKHSKKVRNTLGKFRTSVVKSHVHSIENLMLESFQNLLRKTNLVHQLNIEPTTFKTKLTDKNGNLLPFDRLSAGERQLLATSLLWGLARSSGRPIPTIIDTPLGRLDSSHRNHFVERYFPSASHQVLLLSTDEEIVGPYFETLEPHVARKFMMVHNEKLGKTHFETGYFNN</sequence>
<evidence type="ECO:0000313" key="2">
    <source>
        <dbReference type="EMBL" id="SVC14821.1"/>
    </source>
</evidence>